<dbReference type="GeneID" id="36520599"/>
<accession>A0A2I2F5T6</accession>
<dbReference type="OrthoDB" id="10313516at2759"/>
<feature type="chain" id="PRO_5014173897" evidence="1">
    <location>
        <begin position="18"/>
        <end position="189"/>
    </location>
</feature>
<reference evidence="2 3" key="1">
    <citation type="submission" date="2017-12" db="EMBL/GenBank/DDBJ databases">
        <authorList>
            <consortium name="DOE Joint Genome Institute"/>
            <person name="Haridas S."/>
            <person name="Kjaerbolling I."/>
            <person name="Vesth T.C."/>
            <person name="Frisvad J.C."/>
            <person name="Nybo J.L."/>
            <person name="Theobald S."/>
            <person name="Kuo A."/>
            <person name="Bowyer P."/>
            <person name="Matsuda Y."/>
            <person name="Mondo S."/>
            <person name="Lyhne E.K."/>
            <person name="Kogle M.E."/>
            <person name="Clum A."/>
            <person name="Lipzen A."/>
            <person name="Salamov A."/>
            <person name="Ngan C.Y."/>
            <person name="Daum C."/>
            <person name="Chiniquy J."/>
            <person name="Barry K."/>
            <person name="LaButti K."/>
            <person name="Simmons B.A."/>
            <person name="Magnuson J.K."/>
            <person name="Mortensen U.H."/>
            <person name="Larsen T.O."/>
            <person name="Grigoriev I.V."/>
            <person name="Baker S.E."/>
            <person name="Andersen M.R."/>
            <person name="Nordberg H.P."/>
            <person name="Cantor M.N."/>
            <person name="Hua S.X."/>
        </authorList>
    </citation>
    <scope>NUCLEOTIDE SEQUENCE [LARGE SCALE GENOMIC DNA]</scope>
    <source>
        <strain evidence="2 3">CBS 102.13</strain>
    </source>
</reference>
<dbReference type="EMBL" id="KZ559155">
    <property type="protein sequence ID" value="PLB36012.1"/>
    <property type="molecule type" value="Genomic_DNA"/>
</dbReference>
<dbReference type="RefSeq" id="XP_024670024.1">
    <property type="nucleotide sequence ID" value="XM_024813439.1"/>
</dbReference>
<evidence type="ECO:0000313" key="2">
    <source>
        <dbReference type="EMBL" id="PLB36012.1"/>
    </source>
</evidence>
<name>A0A2I2F5T6_ASPCN</name>
<keyword evidence="3" id="KW-1185">Reference proteome</keyword>
<protein>
    <submittedName>
        <fullName evidence="2">Uncharacterized protein</fullName>
    </submittedName>
</protein>
<gene>
    <name evidence="2" type="ORF">BDW47DRAFT_109320</name>
</gene>
<evidence type="ECO:0000256" key="1">
    <source>
        <dbReference type="SAM" id="SignalP"/>
    </source>
</evidence>
<proteinExistence type="predicted"/>
<organism evidence="2 3">
    <name type="scientific">Aspergillus candidus</name>
    <dbReference type="NCBI Taxonomy" id="41067"/>
    <lineage>
        <taxon>Eukaryota</taxon>
        <taxon>Fungi</taxon>
        <taxon>Dikarya</taxon>
        <taxon>Ascomycota</taxon>
        <taxon>Pezizomycotina</taxon>
        <taxon>Eurotiomycetes</taxon>
        <taxon>Eurotiomycetidae</taxon>
        <taxon>Eurotiales</taxon>
        <taxon>Aspergillaceae</taxon>
        <taxon>Aspergillus</taxon>
        <taxon>Aspergillus subgen. Circumdati</taxon>
    </lineage>
</organism>
<keyword evidence="1" id="KW-0732">Signal</keyword>
<sequence length="189" mass="21546">MKAPSIILSLLATSAQAFVFSPTCVRTYHKAIDKFDQWAQDAAAHICHQGCVFTAETYRDTFRTSHVRPTVQKGLERHLARLQISEDEMERMLQFADTYVETMLEECPPRGTAQPEQFDICRDRQTFDGCAGKMKARLPGMCWKYKSLILAHSDNESCRDISAALDEPLFWRLIEEEMDGYAAACPVRT</sequence>
<feature type="signal peptide" evidence="1">
    <location>
        <begin position="1"/>
        <end position="17"/>
    </location>
</feature>
<dbReference type="AlphaFoldDB" id="A0A2I2F5T6"/>
<dbReference type="Proteomes" id="UP000234585">
    <property type="component" value="Unassembled WGS sequence"/>
</dbReference>
<evidence type="ECO:0000313" key="3">
    <source>
        <dbReference type="Proteomes" id="UP000234585"/>
    </source>
</evidence>